<dbReference type="GO" id="GO:1990275">
    <property type="term" value="F:preribosome binding"/>
    <property type="evidence" value="ECO:0007669"/>
    <property type="project" value="TreeGrafter"/>
</dbReference>
<keyword evidence="3" id="KW-1185">Reference proteome</keyword>
<accession>A0A5N5QXA9</accession>
<dbReference type="InterPro" id="IPR003959">
    <property type="entry name" value="ATPase_AAA_core"/>
</dbReference>
<name>A0A5N5QXA9_9AGAM</name>
<dbReference type="CDD" id="cd19481">
    <property type="entry name" value="RecA-like_protease"/>
    <property type="match status" value="1"/>
</dbReference>
<organism evidence="2 3">
    <name type="scientific">Ceratobasidium theobromae</name>
    <dbReference type="NCBI Taxonomy" id="1582974"/>
    <lineage>
        <taxon>Eukaryota</taxon>
        <taxon>Fungi</taxon>
        <taxon>Dikarya</taxon>
        <taxon>Basidiomycota</taxon>
        <taxon>Agaricomycotina</taxon>
        <taxon>Agaricomycetes</taxon>
        <taxon>Cantharellales</taxon>
        <taxon>Ceratobasidiaceae</taxon>
        <taxon>Ceratobasidium</taxon>
    </lineage>
</organism>
<dbReference type="InterPro" id="IPR027417">
    <property type="entry name" value="P-loop_NTPase"/>
</dbReference>
<proteinExistence type="predicted"/>
<dbReference type="Gene3D" id="3.40.50.300">
    <property type="entry name" value="P-loop containing nucleotide triphosphate hydrolases"/>
    <property type="match status" value="1"/>
</dbReference>
<sequence>MASSIFTRPFTYLPALPRQGAQAPTPNLPLEDHFISISLNDTYESLDVRRPVGDKPAVYDDWVKHSSAHRVDTDTIFTKILRSKYPNHSLVVSDDYLVDILNMDGVTWKPLDGVVLQSHVHFIPPARRTLPGRLGRSVQFGGFEVQWNEETFIVYIASWMQGVSRVTQHFILREGKDESVSLALLMASGYEAGQVGNSILIFDQGVWQKDYALWQEVQKADWKDVILSSEFKNELQSDAKNFFSGEAIYHELAVAWKRGVIFLGPPGNGKTISVKALMKSTKHPALYVKSFKSWMGEEGSMRAVFSRARREAPCLLVLEDLDSLINDSNRSFFLNEIDGLENNDGLFMIGSTNHFDRLDPGLSDRPSRFDRKYIFPNPNRDERVQYAQYWQRKLKTNKDITFPESLIEKIADSTEGFSFAYLKEAFVSTLVTVAANHQEGQFEKLLLKQIHKLRKELGGDGELRRV</sequence>
<dbReference type="AlphaFoldDB" id="A0A5N5QXA9"/>
<dbReference type="OrthoDB" id="2115716at2759"/>
<evidence type="ECO:0000313" key="3">
    <source>
        <dbReference type="Proteomes" id="UP000383932"/>
    </source>
</evidence>
<dbReference type="EMBL" id="SSOP01000002">
    <property type="protein sequence ID" value="KAB5596318.1"/>
    <property type="molecule type" value="Genomic_DNA"/>
</dbReference>
<reference evidence="2 3" key="1">
    <citation type="journal article" date="2019" name="Fungal Biol. Biotechnol.">
        <title>Draft genome sequence of fastidious pathogen Ceratobasidium theobromae, which causes vascular-streak dieback in Theobroma cacao.</title>
        <authorList>
            <person name="Ali S.S."/>
            <person name="Asman A."/>
            <person name="Shao J."/>
            <person name="Firmansyah A.P."/>
            <person name="Susilo A.W."/>
            <person name="Rosmana A."/>
            <person name="McMahon P."/>
            <person name="Junaid M."/>
            <person name="Guest D."/>
            <person name="Kheng T.Y."/>
            <person name="Meinhardt L.W."/>
            <person name="Bailey B.A."/>
        </authorList>
    </citation>
    <scope>NUCLEOTIDE SEQUENCE [LARGE SCALE GENOMIC DNA]</scope>
    <source>
        <strain evidence="2 3">CT2</strain>
    </source>
</reference>
<gene>
    <name evidence="2" type="ORF">CTheo_303</name>
</gene>
<dbReference type="GO" id="GO:0042254">
    <property type="term" value="P:ribosome biogenesis"/>
    <property type="evidence" value="ECO:0007669"/>
    <property type="project" value="TreeGrafter"/>
</dbReference>
<keyword evidence="2" id="KW-0378">Hydrolase</keyword>
<dbReference type="GO" id="GO:0003723">
    <property type="term" value="F:RNA binding"/>
    <property type="evidence" value="ECO:0007669"/>
    <property type="project" value="TreeGrafter"/>
</dbReference>
<dbReference type="Proteomes" id="UP000383932">
    <property type="component" value="Unassembled WGS sequence"/>
</dbReference>
<dbReference type="Pfam" id="PF00004">
    <property type="entry name" value="AAA"/>
    <property type="match status" value="1"/>
</dbReference>
<protein>
    <submittedName>
        <fullName evidence="2">P-loop nucleoside triphosphate hydrolase</fullName>
    </submittedName>
</protein>
<feature type="domain" description="ATPase AAA-type core" evidence="1">
    <location>
        <begin position="260"/>
        <end position="376"/>
    </location>
</feature>
<dbReference type="GO" id="GO:0005634">
    <property type="term" value="C:nucleus"/>
    <property type="evidence" value="ECO:0007669"/>
    <property type="project" value="TreeGrafter"/>
</dbReference>
<evidence type="ECO:0000313" key="2">
    <source>
        <dbReference type="EMBL" id="KAB5596318.1"/>
    </source>
</evidence>
<dbReference type="GO" id="GO:0005524">
    <property type="term" value="F:ATP binding"/>
    <property type="evidence" value="ECO:0007669"/>
    <property type="project" value="InterPro"/>
</dbReference>
<evidence type="ECO:0000259" key="1">
    <source>
        <dbReference type="Pfam" id="PF00004"/>
    </source>
</evidence>
<dbReference type="PANTHER" id="PTHR23077">
    <property type="entry name" value="AAA-FAMILY ATPASE"/>
    <property type="match status" value="1"/>
</dbReference>
<dbReference type="InterPro" id="IPR050168">
    <property type="entry name" value="AAA_ATPase_domain"/>
</dbReference>
<dbReference type="PANTHER" id="PTHR23077:SF132">
    <property type="entry name" value="ATP-DEPENDENT ZN PROTEASE"/>
    <property type="match status" value="1"/>
</dbReference>
<dbReference type="SUPFAM" id="SSF52540">
    <property type="entry name" value="P-loop containing nucleoside triphosphate hydrolases"/>
    <property type="match status" value="1"/>
</dbReference>
<comment type="caution">
    <text evidence="2">The sequence shown here is derived from an EMBL/GenBank/DDBJ whole genome shotgun (WGS) entry which is preliminary data.</text>
</comment>
<dbReference type="GO" id="GO:0016887">
    <property type="term" value="F:ATP hydrolysis activity"/>
    <property type="evidence" value="ECO:0007669"/>
    <property type="project" value="InterPro"/>
</dbReference>